<dbReference type="Proteomes" id="UP001156836">
    <property type="component" value="Unassembled WGS sequence"/>
</dbReference>
<protein>
    <recommendedName>
        <fullName evidence="3">Ribbon-helix-helix protein CopG domain-containing protein</fullName>
    </recommendedName>
</protein>
<dbReference type="RefSeq" id="WP_018746202.1">
    <property type="nucleotide sequence ID" value="NZ_BSOZ01000027.1"/>
</dbReference>
<evidence type="ECO:0000313" key="1">
    <source>
        <dbReference type="EMBL" id="GLS04844.1"/>
    </source>
</evidence>
<dbReference type="InterPro" id="IPR053842">
    <property type="entry name" value="NikA-like"/>
</dbReference>
<dbReference type="Pfam" id="PF21983">
    <property type="entry name" value="NikA-like"/>
    <property type="match status" value="1"/>
</dbReference>
<dbReference type="EMBL" id="BSOZ01000027">
    <property type="protein sequence ID" value="GLS04844.1"/>
    <property type="molecule type" value="Genomic_DNA"/>
</dbReference>
<accession>A0ABQ6BTA7</accession>
<sequence>MPFEVKEGEPLTQRVGVRFTEKEKAKLQKLADDAGLTVSELVRRITFGRKLITDLEEQHIRELNRLGGLLKKLYLQSGGVNAAESARVLRRIYAVIDEQANRASIR</sequence>
<organism evidence="1 2">
    <name type="scientific">Chitiniphilus shinanonensis</name>
    <dbReference type="NCBI Taxonomy" id="553088"/>
    <lineage>
        <taxon>Bacteria</taxon>
        <taxon>Pseudomonadati</taxon>
        <taxon>Pseudomonadota</taxon>
        <taxon>Betaproteobacteria</taxon>
        <taxon>Neisseriales</taxon>
        <taxon>Chitinibacteraceae</taxon>
        <taxon>Chitiniphilus</taxon>
    </lineage>
</organism>
<gene>
    <name evidence="1" type="ORF">GCM10007860_19920</name>
</gene>
<name>A0ABQ6BTA7_9NEIS</name>
<evidence type="ECO:0008006" key="3">
    <source>
        <dbReference type="Google" id="ProtNLM"/>
    </source>
</evidence>
<reference evidence="2" key="1">
    <citation type="journal article" date="2019" name="Int. J. Syst. Evol. Microbiol.">
        <title>The Global Catalogue of Microorganisms (GCM) 10K type strain sequencing project: providing services to taxonomists for standard genome sequencing and annotation.</title>
        <authorList>
            <consortium name="The Broad Institute Genomics Platform"/>
            <consortium name="The Broad Institute Genome Sequencing Center for Infectious Disease"/>
            <person name="Wu L."/>
            <person name="Ma J."/>
        </authorList>
    </citation>
    <scope>NUCLEOTIDE SEQUENCE [LARGE SCALE GENOMIC DNA]</scope>
    <source>
        <strain evidence="2">NBRC 104970</strain>
    </source>
</reference>
<comment type="caution">
    <text evidence="1">The sequence shown here is derived from an EMBL/GenBank/DDBJ whole genome shotgun (WGS) entry which is preliminary data.</text>
</comment>
<proteinExistence type="predicted"/>
<keyword evidence="2" id="KW-1185">Reference proteome</keyword>
<evidence type="ECO:0000313" key="2">
    <source>
        <dbReference type="Proteomes" id="UP001156836"/>
    </source>
</evidence>